<keyword evidence="3" id="KW-0808">Transferase</keyword>
<dbReference type="GO" id="GO:0005886">
    <property type="term" value="C:plasma membrane"/>
    <property type="evidence" value="ECO:0007669"/>
    <property type="project" value="InterPro"/>
</dbReference>
<dbReference type="GO" id="GO:0042158">
    <property type="term" value="P:lipoprotein biosynthetic process"/>
    <property type="evidence" value="ECO:0007669"/>
    <property type="project" value="InterPro"/>
</dbReference>
<comment type="similarity">
    <text evidence="1">Belongs to the Lgt family.</text>
</comment>
<keyword evidence="6 7" id="KW-0472">Membrane</keyword>
<evidence type="ECO:0008006" key="10">
    <source>
        <dbReference type="Google" id="ProtNLM"/>
    </source>
</evidence>
<dbReference type="Proteomes" id="UP000282435">
    <property type="component" value="Chromosome"/>
</dbReference>
<dbReference type="RefSeq" id="WP_126982723.1">
    <property type="nucleotide sequence ID" value="NZ_CP034670.1"/>
</dbReference>
<protein>
    <recommendedName>
        <fullName evidence="10">Diacylglyceryl transferase</fullName>
    </recommendedName>
</protein>
<evidence type="ECO:0000313" key="9">
    <source>
        <dbReference type="Proteomes" id="UP000282435"/>
    </source>
</evidence>
<feature type="transmembrane region" description="Helical" evidence="7">
    <location>
        <begin position="87"/>
        <end position="108"/>
    </location>
</feature>
<evidence type="ECO:0000256" key="4">
    <source>
        <dbReference type="ARBA" id="ARBA00022692"/>
    </source>
</evidence>
<dbReference type="OrthoDB" id="871140at2"/>
<gene>
    <name evidence="8" type="ORF">ELB75_03445</name>
</gene>
<evidence type="ECO:0000256" key="5">
    <source>
        <dbReference type="ARBA" id="ARBA00022989"/>
    </source>
</evidence>
<keyword evidence="5 7" id="KW-1133">Transmembrane helix</keyword>
<evidence type="ECO:0000256" key="6">
    <source>
        <dbReference type="ARBA" id="ARBA00023136"/>
    </source>
</evidence>
<keyword evidence="2" id="KW-1003">Cell membrane</keyword>
<dbReference type="PANTHER" id="PTHR30589:SF0">
    <property type="entry name" value="PHOSPHATIDYLGLYCEROL--PROLIPOPROTEIN DIACYLGLYCERYL TRANSFERASE"/>
    <property type="match status" value="1"/>
</dbReference>
<evidence type="ECO:0000313" key="8">
    <source>
        <dbReference type="EMBL" id="AZR59166.1"/>
    </source>
</evidence>
<dbReference type="AlphaFoldDB" id="A0A3S9SI51"/>
<proteinExistence type="inferred from homology"/>
<feature type="transmembrane region" description="Helical" evidence="7">
    <location>
        <begin position="15"/>
        <end position="33"/>
    </location>
</feature>
<dbReference type="InterPro" id="IPR001640">
    <property type="entry name" value="Lgt"/>
</dbReference>
<feature type="transmembrane region" description="Helical" evidence="7">
    <location>
        <begin position="45"/>
        <end position="67"/>
    </location>
</feature>
<dbReference type="GO" id="GO:0008961">
    <property type="term" value="F:phosphatidylglycerol-prolipoprotein diacylglyceryl transferase activity"/>
    <property type="evidence" value="ECO:0007669"/>
    <property type="project" value="InterPro"/>
</dbReference>
<accession>A0A3S9SI51</accession>
<evidence type="ECO:0000256" key="1">
    <source>
        <dbReference type="ARBA" id="ARBA00007150"/>
    </source>
</evidence>
<name>A0A3S9SI51_EIKCO</name>
<dbReference type="EMBL" id="CP034670">
    <property type="protein sequence ID" value="AZR59166.1"/>
    <property type="molecule type" value="Genomic_DNA"/>
</dbReference>
<evidence type="ECO:0000256" key="3">
    <source>
        <dbReference type="ARBA" id="ARBA00022679"/>
    </source>
</evidence>
<keyword evidence="4 7" id="KW-0812">Transmembrane</keyword>
<dbReference type="PANTHER" id="PTHR30589">
    <property type="entry name" value="PROLIPOPROTEIN DIACYLGLYCERYL TRANSFERASE"/>
    <property type="match status" value="1"/>
</dbReference>
<feature type="transmembrane region" description="Helical" evidence="7">
    <location>
        <begin position="226"/>
        <end position="247"/>
    </location>
</feature>
<feature type="transmembrane region" description="Helical" evidence="7">
    <location>
        <begin position="198"/>
        <end position="214"/>
    </location>
</feature>
<evidence type="ECO:0000256" key="7">
    <source>
        <dbReference type="SAM" id="Phobius"/>
    </source>
</evidence>
<dbReference type="Pfam" id="PF01790">
    <property type="entry name" value="LGT"/>
    <property type="match status" value="1"/>
</dbReference>
<reference evidence="8 9" key="1">
    <citation type="submission" date="2018-12" db="EMBL/GenBank/DDBJ databases">
        <title>Genome sequencing of Eikenella corrodens KCOM 3110 (= JS217).</title>
        <authorList>
            <person name="Koo J.-K."/>
            <person name="Park S.-N."/>
            <person name="Lim Y.K."/>
        </authorList>
    </citation>
    <scope>NUCLEOTIDE SEQUENCE [LARGE SCALE GENOMIC DNA]</scope>
    <source>
        <strain evidence="8 9">KCOM 3110</strain>
    </source>
</reference>
<evidence type="ECO:0000256" key="2">
    <source>
        <dbReference type="ARBA" id="ARBA00022475"/>
    </source>
</evidence>
<sequence length="262" mass="28849">MLERLVFHDATHARLFHATMEWLALSGGFWLYSRLRKRGGHASPLAAKGGLWVVLCCLLGAGIGNKLVSLLQFPELWGLLHTQPQRFWLAAVSGQSVVGGLLGGWLGVEIGKKISGIRSRTGDDFVAPILLGLVIGRTGCFAAGLYDGTYGIHTGLPWAVDFGDGPRHPTQLYEWLAALAALVWLPKWRRFFAHEQGLAFRVLMAGYLLWRLLIDGLKPVPPGWPLGLSGIQWVCAAGLAVMMLGRYGRWPRHGLRLPENKE</sequence>
<organism evidence="8 9">
    <name type="scientific">Eikenella corrodens</name>
    <dbReference type="NCBI Taxonomy" id="539"/>
    <lineage>
        <taxon>Bacteria</taxon>
        <taxon>Pseudomonadati</taxon>
        <taxon>Pseudomonadota</taxon>
        <taxon>Betaproteobacteria</taxon>
        <taxon>Neisseriales</taxon>
        <taxon>Neisseriaceae</taxon>
        <taxon>Eikenella</taxon>
    </lineage>
</organism>